<dbReference type="Proteomes" id="UP000272778">
    <property type="component" value="Unassembled WGS sequence"/>
</dbReference>
<evidence type="ECO:0000313" key="3">
    <source>
        <dbReference type="Proteomes" id="UP000272778"/>
    </source>
</evidence>
<name>A0A3N6NBN6_9BURK</name>
<feature type="chain" id="PRO_5018294219" description="Proline-rich region" evidence="1">
    <location>
        <begin position="25"/>
        <end position="153"/>
    </location>
</feature>
<evidence type="ECO:0000313" key="2">
    <source>
        <dbReference type="EMBL" id="RQH05817.1"/>
    </source>
</evidence>
<dbReference type="RefSeq" id="WP_124151745.1">
    <property type="nucleotide sequence ID" value="NZ_RQIS01000009.1"/>
</dbReference>
<keyword evidence="1" id="KW-0732">Signal</keyword>
<proteinExistence type="predicted"/>
<protein>
    <recommendedName>
        <fullName evidence="4">Proline-rich region</fullName>
    </recommendedName>
</protein>
<dbReference type="AlphaFoldDB" id="A0A3N6NBN6"/>
<dbReference type="EMBL" id="RQIS01000009">
    <property type="protein sequence ID" value="RQH05817.1"/>
    <property type="molecule type" value="Genomic_DNA"/>
</dbReference>
<gene>
    <name evidence="2" type="ORF">D1Y85_14505</name>
</gene>
<comment type="caution">
    <text evidence="2">The sequence shown here is derived from an EMBL/GenBank/DDBJ whole genome shotgun (WGS) entry which is preliminary data.</text>
</comment>
<organism evidence="2 3">
    <name type="scientific">Paraburkholderia dinghuensis</name>
    <dbReference type="NCBI Taxonomy" id="2305225"/>
    <lineage>
        <taxon>Bacteria</taxon>
        <taxon>Pseudomonadati</taxon>
        <taxon>Pseudomonadota</taxon>
        <taxon>Betaproteobacteria</taxon>
        <taxon>Burkholderiales</taxon>
        <taxon>Burkholderiaceae</taxon>
        <taxon>Paraburkholderia</taxon>
    </lineage>
</organism>
<sequence length="153" mass="16253">MNGRKVCQLLLMLAAVAFSGAAMGRGPGGYSGGGFYHGGGSDGWGSFHHGGFHHGHGCCVSFGGVFFGPSFVWGYPWPWYGPPVAAWPVVVGSAEQEPVQYVEREPIQQQESGGGGVPEPGYWYYCAAPEGYYPNVRSCPGGWERVPPRPPGT</sequence>
<reference evidence="2 3" key="1">
    <citation type="submission" date="2018-11" db="EMBL/GenBank/DDBJ databases">
        <title>Paraburkholderia sp. DHOA04, isolated from soil.</title>
        <authorList>
            <person name="Gao Z.-H."/>
            <person name="Qiu L.-H."/>
            <person name="Fu J.-C."/>
        </authorList>
    </citation>
    <scope>NUCLEOTIDE SEQUENCE [LARGE SCALE GENOMIC DNA]</scope>
    <source>
        <strain evidence="2 3">DHOA04</strain>
    </source>
</reference>
<accession>A0A3N6NBN6</accession>
<dbReference type="OrthoDB" id="5397649at2"/>
<evidence type="ECO:0008006" key="4">
    <source>
        <dbReference type="Google" id="ProtNLM"/>
    </source>
</evidence>
<feature type="signal peptide" evidence="1">
    <location>
        <begin position="1"/>
        <end position="24"/>
    </location>
</feature>
<evidence type="ECO:0000256" key="1">
    <source>
        <dbReference type="SAM" id="SignalP"/>
    </source>
</evidence>
<keyword evidence="3" id="KW-1185">Reference proteome</keyword>